<proteinExistence type="predicted"/>
<evidence type="ECO:0000313" key="2">
    <source>
        <dbReference type="RefSeq" id="XP_042639101.1"/>
    </source>
</evidence>
<gene>
    <name evidence="2" type="primary">LOC122151784</name>
</gene>
<organism evidence="1 2">
    <name type="scientific">Orycteropus afer afer</name>
    <dbReference type="NCBI Taxonomy" id="1230840"/>
    <lineage>
        <taxon>Eukaryota</taxon>
        <taxon>Metazoa</taxon>
        <taxon>Chordata</taxon>
        <taxon>Craniata</taxon>
        <taxon>Vertebrata</taxon>
        <taxon>Euteleostomi</taxon>
        <taxon>Mammalia</taxon>
        <taxon>Eutheria</taxon>
        <taxon>Afrotheria</taxon>
        <taxon>Tubulidentata</taxon>
        <taxon>Orycteropodidae</taxon>
        <taxon>Orycteropus</taxon>
    </lineage>
</organism>
<protein>
    <submittedName>
        <fullName evidence="2">60S acidic ribosomal protein P1-like</fullName>
    </submittedName>
</protein>
<keyword evidence="1" id="KW-1185">Reference proteome</keyword>
<accession>A0AC54Z7C5</accession>
<dbReference type="Proteomes" id="UP000694850">
    <property type="component" value="Unplaced"/>
</dbReference>
<dbReference type="RefSeq" id="XP_042639101.1">
    <property type="nucleotide sequence ID" value="XM_042783167.1"/>
</dbReference>
<reference evidence="2" key="1">
    <citation type="submission" date="2025-08" db="UniProtKB">
        <authorList>
            <consortium name="RefSeq"/>
        </authorList>
    </citation>
    <scope>IDENTIFICATION</scope>
</reference>
<evidence type="ECO:0000313" key="1">
    <source>
        <dbReference type="Proteomes" id="UP000694850"/>
    </source>
</evidence>
<name>A0AC54Z7C5_ORYAF</name>
<sequence length="113" mass="12018">MAHRPDFALHPAAASPTLLHHGLRYELAYSYLALTAHDDEVTITEDEINALMEAVGANVEPFWPGLFAKALANINIGSLICRVGAGGPAPAAAEKVEAKKEESDDDTGFGLFD</sequence>